<dbReference type="EMBL" id="CAJZAH010000002">
    <property type="protein sequence ID" value="CAG9173192.1"/>
    <property type="molecule type" value="Genomic_DNA"/>
</dbReference>
<organism evidence="1 2">
    <name type="scientific">Cupriavidus respiraculi</name>
    <dbReference type="NCBI Taxonomy" id="195930"/>
    <lineage>
        <taxon>Bacteria</taxon>
        <taxon>Pseudomonadati</taxon>
        <taxon>Pseudomonadota</taxon>
        <taxon>Betaproteobacteria</taxon>
        <taxon>Burkholderiales</taxon>
        <taxon>Burkholderiaceae</taxon>
        <taxon>Cupriavidus</taxon>
    </lineage>
</organism>
<comment type="caution">
    <text evidence="1">The sequence shown here is derived from an EMBL/GenBank/DDBJ whole genome shotgun (WGS) entry which is preliminary data.</text>
</comment>
<name>A0ABM8X064_9BURK</name>
<dbReference type="RefSeq" id="WP_224041731.1">
    <property type="nucleotide sequence ID" value="NZ_CAJZAH010000002.1"/>
</dbReference>
<dbReference type="Proteomes" id="UP000721236">
    <property type="component" value="Unassembled WGS sequence"/>
</dbReference>
<reference evidence="1 2" key="1">
    <citation type="submission" date="2021-08" db="EMBL/GenBank/DDBJ databases">
        <authorList>
            <person name="Peeters C."/>
        </authorList>
    </citation>
    <scope>NUCLEOTIDE SEQUENCE [LARGE SCALE GENOMIC DNA]</scope>
    <source>
        <strain evidence="1 2">LMG 21510</strain>
    </source>
</reference>
<gene>
    <name evidence="1" type="ORF">LMG21510_02180</name>
</gene>
<keyword evidence="2" id="KW-1185">Reference proteome</keyword>
<proteinExistence type="predicted"/>
<evidence type="ECO:0000313" key="2">
    <source>
        <dbReference type="Proteomes" id="UP000721236"/>
    </source>
</evidence>
<protein>
    <submittedName>
        <fullName evidence="1">Uncharacterized protein</fullName>
    </submittedName>
</protein>
<evidence type="ECO:0000313" key="1">
    <source>
        <dbReference type="EMBL" id="CAG9173192.1"/>
    </source>
</evidence>
<sequence>MDHHQAVDAIEQDLRAGAVDAYLSGDDALEILGDLFLLHLQRAEPGEGLVEHLRRNAAAVGNYLDTKFGKIVADNVAFVMEEAAKAKQHARSDYRELTTERVAA</sequence>
<accession>A0ABM8X064</accession>